<dbReference type="InterPro" id="IPR027417">
    <property type="entry name" value="P-loop_NTPase"/>
</dbReference>
<evidence type="ECO:0000256" key="9">
    <source>
        <dbReference type="ARBA" id="ARBA00022833"/>
    </source>
</evidence>
<evidence type="ECO:0000256" key="15">
    <source>
        <dbReference type="ARBA" id="ARBA00039316"/>
    </source>
</evidence>
<accession>A0A8A4ZIQ3</accession>
<feature type="domain" description="ABC transporter" evidence="17">
    <location>
        <begin position="450"/>
        <end position="741"/>
    </location>
</feature>
<dbReference type="RefSeq" id="WP_227423762.1">
    <property type="nucleotide sequence ID" value="NZ_CP071868.1"/>
</dbReference>
<evidence type="ECO:0000256" key="2">
    <source>
        <dbReference type="ARBA" id="ARBA00022490"/>
    </source>
</evidence>
<dbReference type="PROSITE" id="PS00211">
    <property type="entry name" value="ABC_TRANSPORTER_1"/>
    <property type="match status" value="1"/>
</dbReference>
<keyword evidence="10" id="KW-0067">ATP-binding</keyword>
<dbReference type="InterPro" id="IPR003439">
    <property type="entry name" value="ABC_transporter-like_ATP-bd"/>
</dbReference>
<dbReference type="PANTHER" id="PTHR43152:SF2">
    <property type="entry name" value="DRUG RESISTANCE ABC TRANSPORTER"/>
    <property type="match status" value="1"/>
</dbReference>
<evidence type="ECO:0000256" key="14">
    <source>
        <dbReference type="ARBA" id="ARBA00038000"/>
    </source>
</evidence>
<keyword evidence="12" id="KW-0238">DNA-binding</keyword>
<dbReference type="PANTHER" id="PTHR43152">
    <property type="entry name" value="UVRABC SYSTEM PROTEIN A"/>
    <property type="match status" value="1"/>
</dbReference>
<evidence type="ECO:0000256" key="5">
    <source>
        <dbReference type="ARBA" id="ARBA00022741"/>
    </source>
</evidence>
<keyword evidence="3" id="KW-0479">Metal-binding</keyword>
<keyword evidence="13" id="KW-0234">DNA repair</keyword>
<reference evidence="18" key="1">
    <citation type="submission" date="2021-03" db="EMBL/GenBank/DDBJ databases">
        <title>Pengzhenrongella sicca gen. nov., sp. nov., a new member of suborder Micrococcineae isolated from High-Arctic tundra soil.</title>
        <authorList>
            <person name="Peng F."/>
        </authorList>
    </citation>
    <scope>NUCLEOTIDE SEQUENCE</scope>
    <source>
        <strain evidence="18">LRZ-2</strain>
    </source>
</reference>
<dbReference type="InterPro" id="IPR003593">
    <property type="entry name" value="AAA+_ATPase"/>
</dbReference>
<organism evidence="18 19">
    <name type="scientific">Pengzhenrongella sicca</name>
    <dbReference type="NCBI Taxonomy" id="2819238"/>
    <lineage>
        <taxon>Bacteria</taxon>
        <taxon>Bacillati</taxon>
        <taxon>Actinomycetota</taxon>
        <taxon>Actinomycetes</taxon>
        <taxon>Micrococcales</taxon>
        <taxon>Pengzhenrongella</taxon>
    </lineage>
</organism>
<evidence type="ECO:0000313" key="19">
    <source>
        <dbReference type="Proteomes" id="UP000663937"/>
    </source>
</evidence>
<dbReference type="Gene3D" id="1.20.1580.10">
    <property type="entry name" value="ABC transporter ATPase like domain"/>
    <property type="match status" value="2"/>
</dbReference>
<dbReference type="GO" id="GO:0008270">
    <property type="term" value="F:zinc ion binding"/>
    <property type="evidence" value="ECO:0007669"/>
    <property type="project" value="UniProtKB-KW"/>
</dbReference>
<keyword evidence="8" id="KW-0863">Zinc-finger</keyword>
<dbReference type="CDD" id="cd03270">
    <property type="entry name" value="ABC_UvrA_I"/>
    <property type="match status" value="1"/>
</dbReference>
<dbReference type="GO" id="GO:0005524">
    <property type="term" value="F:ATP binding"/>
    <property type="evidence" value="ECO:0007669"/>
    <property type="project" value="UniProtKB-KW"/>
</dbReference>
<evidence type="ECO:0000256" key="16">
    <source>
        <dbReference type="ARBA" id="ARBA00042156"/>
    </source>
</evidence>
<dbReference type="SUPFAM" id="SSF52540">
    <property type="entry name" value="P-loop containing nucleoside triphosphate hydrolases"/>
    <property type="match status" value="2"/>
</dbReference>
<evidence type="ECO:0000313" key="18">
    <source>
        <dbReference type="EMBL" id="QTE29478.1"/>
    </source>
</evidence>
<dbReference type="Pfam" id="PF17755">
    <property type="entry name" value="UvrA_DNA-bind"/>
    <property type="match status" value="1"/>
</dbReference>
<comment type="subcellular location">
    <subcellularLocation>
        <location evidence="1">Cytoplasm</location>
    </subcellularLocation>
</comment>
<protein>
    <recommendedName>
        <fullName evidence="15">UvrABC system protein A</fullName>
    </recommendedName>
    <alternativeName>
        <fullName evidence="16">Excinuclease ABC subunit A</fullName>
    </alternativeName>
</protein>
<evidence type="ECO:0000256" key="13">
    <source>
        <dbReference type="ARBA" id="ARBA00023204"/>
    </source>
</evidence>
<dbReference type="EMBL" id="CP071868">
    <property type="protein sequence ID" value="QTE29478.1"/>
    <property type="molecule type" value="Genomic_DNA"/>
</dbReference>
<keyword evidence="6" id="KW-0227">DNA damage</keyword>
<dbReference type="SMART" id="SM00382">
    <property type="entry name" value="AAA"/>
    <property type="match status" value="2"/>
</dbReference>
<sequence>MTNREHDTIRIRGGRENNLQGVDIDIPKHQITVFTGVSGSGKSSLAFDTIAAESQRLLNETHTAFVQNFLPQASQPDADSLTGMTASIVVDQQPMGGNSRSTVGTATDAYSMLRRVYARAGVPGLGSPRAFSFNDPTGMCPVCEGIGSVDDVDIDALVDRTKSLREGAIDFPNFQVDSWYWKVYAESGLFDPDAPLSSFTDAQWNDLLHRAEGKVAVSGMNLTYEGLLPKIKRLYLSKDRESMQAHARAAVERISVRRPCDECGGSRLNAAARGSLIAGTSIADCATMQVSSLATFIRGVDLPEYGPLLDDLATRLESLDRIGLGYLSLSRETSSLSGGESQRVKMVRHLGSALTDVTYVFDEPSVGLHPHDIHRMNELLVALRDKGNTVLVVEHKPEVMAIADHLVDMGPGAGSAGGRIVYEGDLAGLRASGTLTGQHLSNHQRLKRDVRTPTGSLPITGASLYNLQDVSVEIPTGVLTVVTGVAGSGKSSLIRGVLPRLVPGIVVVDQASTRGSRRSNSATYTGMLDHIRKAFATANKVKAALFSANSEGACPECHGLGVIYTDLGNLEPMATPCELCGGRRYTDAVLEYRLRGKSIADVLDLSVIEARDYFTEKPVVATLAAMDDVGIGYLTLGQPLSTLSGGERQRLKLAIELGSPADVYVLDEPTTGLHMSDVDRLIGLLDRFVDAGSTVVVIEHNLDVVSRADHVIDLGPGAGSDGGRIVFEGPPTALAGATGSLTGEYLARRHAAA</sequence>
<evidence type="ECO:0000259" key="17">
    <source>
        <dbReference type="PROSITE" id="PS50893"/>
    </source>
</evidence>
<keyword evidence="9" id="KW-0862">Zinc</keyword>
<keyword evidence="19" id="KW-1185">Reference proteome</keyword>
<dbReference type="InterPro" id="IPR017871">
    <property type="entry name" value="ABC_transporter-like_CS"/>
</dbReference>
<keyword evidence="5" id="KW-0547">Nucleotide-binding</keyword>
<dbReference type="Pfam" id="PF00005">
    <property type="entry name" value="ABC_tran"/>
    <property type="match status" value="1"/>
</dbReference>
<evidence type="ECO:0000256" key="11">
    <source>
        <dbReference type="ARBA" id="ARBA00022881"/>
    </source>
</evidence>
<name>A0A8A4ZIQ3_9MICO</name>
<feature type="domain" description="ABC transporter" evidence="17">
    <location>
        <begin position="3"/>
        <end position="436"/>
    </location>
</feature>
<proteinExistence type="inferred from homology"/>
<keyword evidence="7" id="KW-0228">DNA excision</keyword>
<gene>
    <name evidence="18" type="ORF">J4E96_19845</name>
</gene>
<dbReference type="GO" id="GO:0004518">
    <property type="term" value="F:nuclease activity"/>
    <property type="evidence" value="ECO:0007669"/>
    <property type="project" value="UniProtKB-KW"/>
</dbReference>
<dbReference type="Gene3D" id="1.10.8.280">
    <property type="entry name" value="ABC transporter ATPase domain-like"/>
    <property type="match status" value="1"/>
</dbReference>
<dbReference type="Gene3D" id="3.40.50.300">
    <property type="entry name" value="P-loop containing nucleotide triphosphate hydrolases"/>
    <property type="match status" value="2"/>
</dbReference>
<dbReference type="AlphaFoldDB" id="A0A8A4ZIQ3"/>
<dbReference type="GO" id="GO:0016887">
    <property type="term" value="F:ATP hydrolysis activity"/>
    <property type="evidence" value="ECO:0007669"/>
    <property type="project" value="InterPro"/>
</dbReference>
<dbReference type="KEGG" id="psic:J4E96_19845"/>
<dbReference type="InterPro" id="IPR041552">
    <property type="entry name" value="UvrA_DNA-bd"/>
</dbReference>
<evidence type="ECO:0000256" key="12">
    <source>
        <dbReference type="ARBA" id="ARBA00023125"/>
    </source>
</evidence>
<comment type="similarity">
    <text evidence="14">Belongs to the ABC transporter superfamily. UvrA family.</text>
</comment>
<dbReference type="GO" id="GO:0005737">
    <property type="term" value="C:cytoplasm"/>
    <property type="evidence" value="ECO:0007669"/>
    <property type="project" value="UniProtKB-SubCell"/>
</dbReference>
<dbReference type="GO" id="GO:0006281">
    <property type="term" value="P:DNA repair"/>
    <property type="evidence" value="ECO:0007669"/>
    <property type="project" value="UniProtKB-KW"/>
</dbReference>
<evidence type="ECO:0000256" key="7">
    <source>
        <dbReference type="ARBA" id="ARBA00022769"/>
    </source>
</evidence>
<evidence type="ECO:0000256" key="8">
    <source>
        <dbReference type="ARBA" id="ARBA00022771"/>
    </source>
</evidence>
<dbReference type="PROSITE" id="PS50893">
    <property type="entry name" value="ABC_TRANSPORTER_2"/>
    <property type="match status" value="2"/>
</dbReference>
<dbReference type="Proteomes" id="UP000663937">
    <property type="component" value="Chromosome"/>
</dbReference>
<evidence type="ECO:0000256" key="1">
    <source>
        <dbReference type="ARBA" id="ARBA00004496"/>
    </source>
</evidence>
<dbReference type="GO" id="GO:0003677">
    <property type="term" value="F:DNA binding"/>
    <property type="evidence" value="ECO:0007669"/>
    <property type="project" value="UniProtKB-KW"/>
</dbReference>
<evidence type="ECO:0000256" key="4">
    <source>
        <dbReference type="ARBA" id="ARBA00022737"/>
    </source>
</evidence>
<keyword evidence="4" id="KW-0677">Repeat</keyword>
<evidence type="ECO:0000256" key="10">
    <source>
        <dbReference type="ARBA" id="ARBA00022840"/>
    </source>
</evidence>
<evidence type="ECO:0000256" key="6">
    <source>
        <dbReference type="ARBA" id="ARBA00022763"/>
    </source>
</evidence>
<keyword evidence="11" id="KW-0267">Excision nuclease</keyword>
<evidence type="ECO:0000256" key="3">
    <source>
        <dbReference type="ARBA" id="ARBA00022723"/>
    </source>
</evidence>
<keyword evidence="2" id="KW-0963">Cytoplasm</keyword>